<evidence type="ECO:0000313" key="3">
    <source>
        <dbReference type="Proteomes" id="UP000485058"/>
    </source>
</evidence>
<feature type="compositionally biased region" description="Polar residues" evidence="1">
    <location>
        <begin position="35"/>
        <end position="45"/>
    </location>
</feature>
<feature type="region of interest" description="Disordered" evidence="1">
    <location>
        <begin position="33"/>
        <end position="65"/>
    </location>
</feature>
<keyword evidence="3" id="KW-1185">Reference proteome</keyword>
<sequence length="65" mass="6692">MSPMISYSSHGGAWLVDLQESVSAKAKEAVGKMFGSSSSTGTNTEAGHAQEVQPSSSERGSGNIF</sequence>
<protein>
    <submittedName>
        <fullName evidence="2">Uncharacterized protein</fullName>
    </submittedName>
</protein>
<feature type="compositionally biased region" description="Polar residues" evidence="1">
    <location>
        <begin position="52"/>
        <end position="65"/>
    </location>
</feature>
<organism evidence="2 3">
    <name type="scientific">Haematococcus lacustris</name>
    <name type="common">Green alga</name>
    <name type="synonym">Haematococcus pluvialis</name>
    <dbReference type="NCBI Taxonomy" id="44745"/>
    <lineage>
        <taxon>Eukaryota</taxon>
        <taxon>Viridiplantae</taxon>
        <taxon>Chlorophyta</taxon>
        <taxon>core chlorophytes</taxon>
        <taxon>Chlorophyceae</taxon>
        <taxon>CS clade</taxon>
        <taxon>Chlamydomonadales</taxon>
        <taxon>Haematococcaceae</taxon>
        <taxon>Haematococcus</taxon>
    </lineage>
</organism>
<name>A0A699YS06_HAELA</name>
<feature type="non-terminal residue" evidence="2">
    <location>
        <position position="1"/>
    </location>
</feature>
<gene>
    <name evidence="2" type="ORF">HaLaN_04872</name>
</gene>
<dbReference type="Proteomes" id="UP000485058">
    <property type="component" value="Unassembled WGS sequence"/>
</dbReference>
<accession>A0A699YS06</accession>
<dbReference type="EMBL" id="BLLF01000254">
    <property type="protein sequence ID" value="GFH09686.1"/>
    <property type="molecule type" value="Genomic_DNA"/>
</dbReference>
<dbReference type="AlphaFoldDB" id="A0A699YS06"/>
<proteinExistence type="predicted"/>
<evidence type="ECO:0000256" key="1">
    <source>
        <dbReference type="SAM" id="MobiDB-lite"/>
    </source>
</evidence>
<reference evidence="2 3" key="1">
    <citation type="submission" date="2020-02" db="EMBL/GenBank/DDBJ databases">
        <title>Draft genome sequence of Haematococcus lacustris strain NIES-144.</title>
        <authorList>
            <person name="Morimoto D."/>
            <person name="Nakagawa S."/>
            <person name="Yoshida T."/>
            <person name="Sawayama S."/>
        </authorList>
    </citation>
    <scope>NUCLEOTIDE SEQUENCE [LARGE SCALE GENOMIC DNA]</scope>
    <source>
        <strain evidence="2 3">NIES-144</strain>
    </source>
</reference>
<evidence type="ECO:0000313" key="2">
    <source>
        <dbReference type="EMBL" id="GFH09686.1"/>
    </source>
</evidence>
<comment type="caution">
    <text evidence="2">The sequence shown here is derived from an EMBL/GenBank/DDBJ whole genome shotgun (WGS) entry which is preliminary data.</text>
</comment>